<sequence>MSNPIIVQLQNAFSKGNINRDIVDNFAEQERAKSMQIAQSAQGSLAGLEGRDKVVFDCLKSLQENIDSMNPYNFKPTFFERLFGKAQNSMKKYFSKFQDNQSVLNEILQKLEEGKQTLLRDNVALEIEANRNAELAKNISEKLQEANEANAYLESKMQQLDSANNGILTSGQLESSQNLSQSSEPIESQQALMQPEEVHLVVDKDPLEITLENREQIQKNILFPLKQRIMDLQQQVLVHKQGEIALRALINNNKELASSVDRTKSVTLNALNVAIITAQGLEQQERVLSAVQNINTQTSNLIAHTSEKLRDQGKAIQEGASNAMLDMEKIKNAFDNVLGAMDDIKNFKIQALPKMQQDIQLYQKYLDELKSREISSK</sequence>
<organism evidence="3 6">
    <name type="scientific">Helicobacter muridarum</name>
    <dbReference type="NCBI Taxonomy" id="216"/>
    <lineage>
        <taxon>Bacteria</taxon>
        <taxon>Pseudomonadati</taxon>
        <taxon>Campylobacterota</taxon>
        <taxon>Epsilonproteobacteria</taxon>
        <taxon>Campylobacterales</taxon>
        <taxon>Helicobacteraceae</taxon>
        <taxon>Helicobacter</taxon>
    </lineage>
</organism>
<keyword evidence="2" id="KW-0175">Coiled coil</keyword>
<dbReference type="Pfam" id="PF05816">
    <property type="entry name" value="TelA"/>
    <property type="match status" value="2"/>
</dbReference>
<dbReference type="Proteomes" id="UP000255139">
    <property type="component" value="Unassembled WGS sequence"/>
</dbReference>
<evidence type="ECO:0000313" key="3">
    <source>
        <dbReference type="EMBL" id="STQ85534.1"/>
    </source>
</evidence>
<dbReference type="PANTHER" id="PTHR38432">
    <property type="entry name" value="TELA-LIKE PROTEIN SAOUHSC_01408"/>
    <property type="match status" value="1"/>
</dbReference>
<feature type="coiled-coil region" evidence="2">
    <location>
        <begin position="108"/>
        <end position="163"/>
    </location>
</feature>
<evidence type="ECO:0000256" key="1">
    <source>
        <dbReference type="ARBA" id="ARBA00005541"/>
    </source>
</evidence>
<gene>
    <name evidence="4" type="ORF">LS73_008620</name>
    <name evidence="3" type="ORF">NCTC12714_00319</name>
</gene>
<proteinExistence type="inferred from homology"/>
<dbReference type="OrthoDB" id="1654346at2"/>
<evidence type="ECO:0000313" key="5">
    <source>
        <dbReference type="Proteomes" id="UP000029922"/>
    </source>
</evidence>
<evidence type="ECO:0000256" key="2">
    <source>
        <dbReference type="SAM" id="Coils"/>
    </source>
</evidence>
<protein>
    <submittedName>
        <fullName evidence="4">Toxic anion resistance family protein</fullName>
    </submittedName>
    <submittedName>
        <fullName evidence="3">Toxic anion resistance protein (TelA)</fullName>
    </submittedName>
</protein>
<dbReference type="InterPro" id="IPR008863">
    <property type="entry name" value="Toxic_anion-R_TelA"/>
</dbReference>
<dbReference type="Proteomes" id="UP000029922">
    <property type="component" value="Unassembled WGS sequence"/>
</dbReference>
<dbReference type="PANTHER" id="PTHR38432:SF1">
    <property type="entry name" value="TELA-LIKE PROTEIN SAOUHSC_01408"/>
    <property type="match status" value="1"/>
</dbReference>
<keyword evidence="6" id="KW-1185">Reference proteome</keyword>
<reference evidence="4 5" key="1">
    <citation type="journal article" date="2014" name="Genome Announc.">
        <title>Draft genome sequences of eight enterohepatic helicobacter species isolated from both laboratory and wild rodents.</title>
        <authorList>
            <person name="Sheh A."/>
            <person name="Shen Z."/>
            <person name="Fox J.G."/>
        </authorList>
    </citation>
    <scope>NUCLEOTIDE SEQUENCE [LARGE SCALE GENOMIC DNA]</scope>
    <source>
        <strain evidence="4 5">ST1</strain>
    </source>
</reference>
<evidence type="ECO:0000313" key="4">
    <source>
        <dbReference type="EMBL" id="TLD98580.1"/>
    </source>
</evidence>
<dbReference type="RefSeq" id="WP_034559489.1">
    <property type="nucleotide sequence ID" value="NZ_FZML01000018.1"/>
</dbReference>
<dbReference type="EMBL" id="JRPD02000027">
    <property type="protein sequence ID" value="TLD98580.1"/>
    <property type="molecule type" value="Genomic_DNA"/>
</dbReference>
<accession>A0A099TUQ4</accession>
<reference evidence="3 6" key="2">
    <citation type="submission" date="2018-06" db="EMBL/GenBank/DDBJ databases">
        <authorList>
            <consortium name="Pathogen Informatics"/>
            <person name="Doyle S."/>
        </authorList>
    </citation>
    <scope>NUCLEOTIDE SEQUENCE [LARGE SCALE GENOMIC DNA]</scope>
    <source>
        <strain evidence="3 6">NCTC12714</strain>
    </source>
</reference>
<comment type="similarity">
    <text evidence="1">Belongs to the TelA family.</text>
</comment>
<dbReference type="AlphaFoldDB" id="A0A099TUQ4"/>
<name>A0A099TUQ4_9HELI</name>
<evidence type="ECO:0000313" key="6">
    <source>
        <dbReference type="Proteomes" id="UP000255139"/>
    </source>
</evidence>
<dbReference type="EMBL" id="UGJE01000002">
    <property type="protein sequence ID" value="STQ85534.1"/>
    <property type="molecule type" value="Genomic_DNA"/>
</dbReference>